<evidence type="ECO:0000259" key="3">
    <source>
        <dbReference type="SMART" id="SM01190"/>
    </source>
</evidence>
<dbReference type="Proteomes" id="UP000031668">
    <property type="component" value="Unassembled WGS sequence"/>
</dbReference>
<organism evidence="4 5">
    <name type="scientific">Thelohanellus kitauei</name>
    <name type="common">Myxosporean</name>
    <dbReference type="NCBI Taxonomy" id="669202"/>
    <lineage>
        <taxon>Eukaryota</taxon>
        <taxon>Metazoa</taxon>
        <taxon>Cnidaria</taxon>
        <taxon>Myxozoa</taxon>
        <taxon>Myxosporea</taxon>
        <taxon>Bivalvulida</taxon>
        <taxon>Platysporina</taxon>
        <taxon>Myxobolidae</taxon>
        <taxon>Thelohanellus</taxon>
    </lineage>
</organism>
<dbReference type="OrthoDB" id="10572162at2759"/>
<gene>
    <name evidence="4" type="ORF">RF11_03900</name>
</gene>
<dbReference type="EMBL" id="JWZT01004259">
    <property type="protein sequence ID" value="KII64492.1"/>
    <property type="molecule type" value="Genomic_DNA"/>
</dbReference>
<dbReference type="SMART" id="SM01190">
    <property type="entry name" value="EMP24_GP25L"/>
    <property type="match status" value="1"/>
</dbReference>
<feature type="domain" description="GOLD" evidence="3">
    <location>
        <begin position="19"/>
        <end position="194"/>
    </location>
</feature>
<evidence type="ECO:0000256" key="2">
    <source>
        <dbReference type="SAM" id="SignalP"/>
    </source>
</evidence>
<dbReference type="Pfam" id="PF01105">
    <property type="entry name" value="EMP24_GP25L"/>
    <property type="match status" value="1"/>
</dbReference>
<keyword evidence="1" id="KW-0812">Transmembrane</keyword>
<reference evidence="4 5" key="1">
    <citation type="journal article" date="2014" name="Genome Biol. Evol.">
        <title>The genome of the myxosporean Thelohanellus kitauei shows adaptations to nutrient acquisition within its fish host.</title>
        <authorList>
            <person name="Yang Y."/>
            <person name="Xiong J."/>
            <person name="Zhou Z."/>
            <person name="Huo F."/>
            <person name="Miao W."/>
            <person name="Ran C."/>
            <person name="Liu Y."/>
            <person name="Zhang J."/>
            <person name="Feng J."/>
            <person name="Wang M."/>
            <person name="Wang M."/>
            <person name="Wang L."/>
            <person name="Yao B."/>
        </authorList>
    </citation>
    <scope>NUCLEOTIDE SEQUENCE [LARGE SCALE GENOMIC DNA]</scope>
    <source>
        <strain evidence="4">Wuqing</strain>
    </source>
</reference>
<protein>
    <recommendedName>
        <fullName evidence="3">GOLD domain-containing protein</fullName>
    </recommendedName>
</protein>
<feature type="transmembrane region" description="Helical" evidence="1">
    <location>
        <begin position="167"/>
        <end position="188"/>
    </location>
</feature>
<sequence>MKSGILELVLIHLVFRATQLRYEVDSDICFYEEGDDKNDIIFYFKVLGGPYGKVGVAVDSSNGTSIYSFEKSEDFLRISPPNLGVYSFCFKEYEDLGALSNEIDFDIKKEGMTEFKGMNMTDEISKRVSDHLMETFRLLDSFMIKLEMNHGDLENDILVVNNLHQRVLHWSLFLTAFIVIFTLIQVTLTKRLFQY</sequence>
<evidence type="ECO:0000313" key="4">
    <source>
        <dbReference type="EMBL" id="KII64492.1"/>
    </source>
</evidence>
<keyword evidence="1" id="KW-1133">Transmembrane helix</keyword>
<dbReference type="InterPro" id="IPR009038">
    <property type="entry name" value="GOLD_dom"/>
</dbReference>
<dbReference type="AlphaFoldDB" id="A0A0C2MRY3"/>
<evidence type="ECO:0000313" key="5">
    <source>
        <dbReference type="Proteomes" id="UP000031668"/>
    </source>
</evidence>
<proteinExistence type="predicted"/>
<feature type="chain" id="PRO_5002164524" description="GOLD domain-containing protein" evidence="2">
    <location>
        <begin position="21"/>
        <end position="195"/>
    </location>
</feature>
<feature type="signal peptide" evidence="2">
    <location>
        <begin position="1"/>
        <end position="20"/>
    </location>
</feature>
<keyword evidence="2" id="KW-0732">Signal</keyword>
<accession>A0A0C2MRY3</accession>
<comment type="caution">
    <text evidence="4">The sequence shown here is derived from an EMBL/GenBank/DDBJ whole genome shotgun (WGS) entry which is preliminary data.</text>
</comment>
<keyword evidence="5" id="KW-1185">Reference proteome</keyword>
<name>A0A0C2MRY3_THEKT</name>
<evidence type="ECO:0000256" key="1">
    <source>
        <dbReference type="SAM" id="Phobius"/>
    </source>
</evidence>
<keyword evidence="1" id="KW-0472">Membrane</keyword>